<comment type="caution">
    <text evidence="11">The sequence shown here is derived from an EMBL/GenBank/DDBJ whole genome shotgun (WGS) entry which is preliminary data.</text>
</comment>
<dbReference type="GO" id="GO:0046540">
    <property type="term" value="C:U4/U6 x U5 tri-snRNP complex"/>
    <property type="evidence" value="ECO:0007669"/>
    <property type="project" value="UniProtKB-UniRule"/>
</dbReference>
<organism evidence="11 12">
    <name type="scientific">Hermanssonia centrifuga</name>
    <dbReference type="NCBI Taxonomy" id="98765"/>
    <lineage>
        <taxon>Eukaryota</taxon>
        <taxon>Fungi</taxon>
        <taxon>Dikarya</taxon>
        <taxon>Basidiomycota</taxon>
        <taxon>Agaricomycotina</taxon>
        <taxon>Agaricomycetes</taxon>
        <taxon>Polyporales</taxon>
        <taxon>Meruliaceae</taxon>
        <taxon>Hermanssonia</taxon>
    </lineage>
</organism>
<evidence type="ECO:0000256" key="6">
    <source>
        <dbReference type="ARBA" id="ARBA00023187"/>
    </source>
</evidence>
<keyword evidence="4 9" id="KW-0747">Spliceosome</keyword>
<reference evidence="11 12" key="1">
    <citation type="submission" date="2019-02" db="EMBL/GenBank/DDBJ databases">
        <title>Genome sequencing of the rare red list fungi Phlebia centrifuga.</title>
        <authorList>
            <person name="Buettner E."/>
            <person name="Kellner H."/>
        </authorList>
    </citation>
    <scope>NUCLEOTIDE SEQUENCE [LARGE SCALE GENOMIC DNA]</scope>
    <source>
        <strain evidence="11 12">DSM 108282</strain>
    </source>
</reference>
<dbReference type="AlphaFoldDB" id="A0A4S4KT62"/>
<dbReference type="Pfam" id="PF01423">
    <property type="entry name" value="LSM"/>
    <property type="match status" value="1"/>
</dbReference>
<evidence type="ECO:0000256" key="7">
    <source>
        <dbReference type="ARBA" id="ARBA00023242"/>
    </source>
</evidence>
<gene>
    <name evidence="11" type="ORF">EW026_g1199</name>
</gene>
<dbReference type="SMART" id="SM00651">
    <property type="entry name" value="Sm"/>
    <property type="match status" value="1"/>
</dbReference>
<evidence type="ECO:0000313" key="12">
    <source>
        <dbReference type="Proteomes" id="UP000309038"/>
    </source>
</evidence>
<evidence type="ECO:0000256" key="1">
    <source>
        <dbReference type="ARBA" id="ARBA00004123"/>
    </source>
</evidence>
<dbReference type="GO" id="GO:0005681">
    <property type="term" value="C:spliceosomal complex"/>
    <property type="evidence" value="ECO:0007669"/>
    <property type="project" value="UniProtKB-KW"/>
</dbReference>
<evidence type="ECO:0000256" key="2">
    <source>
        <dbReference type="ARBA" id="ARBA00006850"/>
    </source>
</evidence>
<dbReference type="CDD" id="cd01718">
    <property type="entry name" value="Sm_E"/>
    <property type="match status" value="1"/>
</dbReference>
<dbReference type="InterPro" id="IPR010920">
    <property type="entry name" value="LSM_dom_sf"/>
</dbReference>
<dbReference type="SUPFAM" id="SSF50182">
    <property type="entry name" value="Sm-like ribonucleoproteins"/>
    <property type="match status" value="1"/>
</dbReference>
<evidence type="ECO:0000256" key="9">
    <source>
        <dbReference type="RuleBase" id="RU365053"/>
    </source>
</evidence>
<comment type="similarity">
    <text evidence="2 9">Belongs to the snRNP Sm proteins family.</text>
</comment>
<keyword evidence="3 9" id="KW-0507">mRNA processing</keyword>
<dbReference type="GO" id="GO:0003723">
    <property type="term" value="F:RNA binding"/>
    <property type="evidence" value="ECO:0007669"/>
    <property type="project" value="UniProtKB-KW"/>
</dbReference>
<comment type="subcellular location">
    <subcellularLocation>
        <location evidence="1 9">Nucleus</location>
    </subcellularLocation>
</comment>
<feature type="domain" description="Sm" evidence="10">
    <location>
        <begin position="80"/>
        <end position="137"/>
    </location>
</feature>
<dbReference type="Gene3D" id="2.30.30.100">
    <property type="match status" value="1"/>
</dbReference>
<dbReference type="GO" id="GO:0005685">
    <property type="term" value="C:U1 snRNP"/>
    <property type="evidence" value="ECO:0007669"/>
    <property type="project" value="UniProtKB-UniRule"/>
</dbReference>
<evidence type="ECO:0000313" key="11">
    <source>
        <dbReference type="EMBL" id="THH01521.1"/>
    </source>
</evidence>
<keyword evidence="8 9" id="KW-0687">Ribonucleoprotein</keyword>
<evidence type="ECO:0000256" key="5">
    <source>
        <dbReference type="ARBA" id="ARBA00022884"/>
    </source>
</evidence>
<comment type="function">
    <text evidence="9">Involved in pre-mRNA splicing. Binds and is required for the stability of snRNA U1, U2, U4 and U5 which contain a highly conserved structural motif called the Sm binding site. Involved in cap modification.</text>
</comment>
<keyword evidence="6 9" id="KW-0508">mRNA splicing</keyword>
<proteinExistence type="inferred from homology"/>
<keyword evidence="5 9" id="KW-0694">RNA-binding</keyword>
<dbReference type="InterPro" id="IPR027078">
    <property type="entry name" value="snRNP-E"/>
</dbReference>
<name>A0A4S4KT62_9APHY</name>
<protein>
    <recommendedName>
        <fullName evidence="9">Small nuclear ribonucleoprotein E</fullName>
        <shortName evidence="9">snRNP-E</shortName>
    </recommendedName>
    <alternativeName>
        <fullName evidence="9">Sm protein E</fullName>
    </alternativeName>
</protein>
<evidence type="ECO:0000256" key="3">
    <source>
        <dbReference type="ARBA" id="ARBA00022664"/>
    </source>
</evidence>
<dbReference type="GO" id="GO:0000387">
    <property type="term" value="P:spliceosomal snRNP assembly"/>
    <property type="evidence" value="ECO:0007669"/>
    <property type="project" value="UniProtKB-UniRule"/>
</dbReference>
<evidence type="ECO:0000256" key="4">
    <source>
        <dbReference type="ARBA" id="ARBA00022728"/>
    </source>
</evidence>
<dbReference type="PANTHER" id="PTHR11193">
    <property type="entry name" value="SMALL NUCLEAR RIBONUCLEOPROTEIN E"/>
    <property type="match status" value="1"/>
</dbReference>
<keyword evidence="12" id="KW-1185">Reference proteome</keyword>
<dbReference type="EMBL" id="SGPJ01000022">
    <property type="protein sequence ID" value="THH01521.1"/>
    <property type="molecule type" value="Genomic_DNA"/>
</dbReference>
<dbReference type="GO" id="GO:0005682">
    <property type="term" value="C:U5 snRNP"/>
    <property type="evidence" value="ECO:0007669"/>
    <property type="project" value="UniProtKB-UniRule"/>
</dbReference>
<accession>A0A4S4KT62</accession>
<dbReference type="GO" id="GO:0005686">
    <property type="term" value="C:U2 snRNP"/>
    <property type="evidence" value="ECO:0007669"/>
    <property type="project" value="UniProtKB-UniRule"/>
</dbReference>
<evidence type="ECO:0000256" key="8">
    <source>
        <dbReference type="ARBA" id="ARBA00023274"/>
    </source>
</evidence>
<dbReference type="Proteomes" id="UP000309038">
    <property type="component" value="Unassembled WGS sequence"/>
</dbReference>
<dbReference type="GO" id="GO:0005687">
    <property type="term" value="C:U4 snRNP"/>
    <property type="evidence" value="ECO:0007669"/>
    <property type="project" value="UniProtKB-UniRule"/>
</dbReference>
<evidence type="ECO:0000259" key="10">
    <source>
        <dbReference type="SMART" id="SM00651"/>
    </source>
</evidence>
<sequence>MSGRQQRVMVQPINVIFKNLQQKTKVVIWLYDNIEMRIEGRIIVRVPYPIATHLGVEFQNEGVGDLSDAIHGRYMLPCPVISVVFCDSRCDILLIGFDEFMNVVVDEATEVYVKDAKPRRELGRILLKGDNITLIQQVV</sequence>
<keyword evidence="7 9" id="KW-0539">Nucleus</keyword>
<dbReference type="InterPro" id="IPR001163">
    <property type="entry name" value="Sm_dom_euk/arc"/>
</dbReference>